<dbReference type="PANTHER" id="PTHR24220">
    <property type="entry name" value="IMPORT ATP-BINDING PROTEIN"/>
    <property type="match status" value="1"/>
</dbReference>
<dbReference type="GO" id="GO:0016887">
    <property type="term" value="F:ATP hydrolysis activity"/>
    <property type="evidence" value="ECO:0007669"/>
    <property type="project" value="InterPro"/>
</dbReference>
<evidence type="ECO:0000259" key="11">
    <source>
        <dbReference type="PROSITE" id="PS50893"/>
    </source>
</evidence>
<keyword evidence="7" id="KW-0472">Membrane</keyword>
<keyword evidence="4" id="KW-1003">Cell membrane</keyword>
<keyword evidence="3" id="KW-0813">Transport</keyword>
<accession>A0A1H9PER4</accession>
<comment type="similarity">
    <text evidence="8">Belongs to the ABC transporter superfamily. HrtA family.</text>
</comment>
<dbReference type="SUPFAM" id="SSF52540">
    <property type="entry name" value="P-loop containing nucleoside triphosphate hydrolases"/>
    <property type="match status" value="1"/>
</dbReference>
<feature type="domain" description="ABC transporter" evidence="11">
    <location>
        <begin position="4"/>
        <end position="226"/>
    </location>
</feature>
<dbReference type="CDD" id="cd03255">
    <property type="entry name" value="ABC_MJ0796_LolCDE_FtsE"/>
    <property type="match status" value="1"/>
</dbReference>
<organism evidence="12 13">
    <name type="scientific">Granulicatella balaenopterae</name>
    <dbReference type="NCBI Taxonomy" id="137733"/>
    <lineage>
        <taxon>Bacteria</taxon>
        <taxon>Bacillati</taxon>
        <taxon>Bacillota</taxon>
        <taxon>Bacilli</taxon>
        <taxon>Lactobacillales</taxon>
        <taxon>Carnobacteriaceae</taxon>
        <taxon>Granulicatella</taxon>
    </lineage>
</organism>
<dbReference type="PROSITE" id="PS50893">
    <property type="entry name" value="ABC_TRANSPORTER_2"/>
    <property type="match status" value="1"/>
</dbReference>
<dbReference type="PROSITE" id="PS00211">
    <property type="entry name" value="ABC_TRANSPORTER_1"/>
    <property type="match status" value="1"/>
</dbReference>
<evidence type="ECO:0000313" key="13">
    <source>
        <dbReference type="Proteomes" id="UP000198556"/>
    </source>
</evidence>
<dbReference type="InterPro" id="IPR017871">
    <property type="entry name" value="ABC_transporter-like_CS"/>
</dbReference>
<dbReference type="InterPro" id="IPR017911">
    <property type="entry name" value="MacB-like_ATP-bd"/>
</dbReference>
<evidence type="ECO:0000256" key="9">
    <source>
        <dbReference type="ARBA" id="ARBA00024432"/>
    </source>
</evidence>
<dbReference type="Proteomes" id="UP000198556">
    <property type="component" value="Unassembled WGS sequence"/>
</dbReference>
<sequence length="228" mass="25630">MSVVKFEQVSKDYSDGVEVIHALQPATFEINQGELVAVIGPSGSGKSTMLTLMGGLQEPTGGKIYFQDKDFATMSKKEQIKMRFTNIGFILQASNLVPYLSVQDQFLFLDKYAGKTTNNKKLAELMDYMDIKKRKDLYPSELSGGERQRVAIARAIYNEPSLILADEPTASLDTQKAMKVVALLQKLTHESNRATVMVTHDERLIDYCDRVFRIIDGKLSEVTNEYKD</sequence>
<evidence type="ECO:0000256" key="8">
    <source>
        <dbReference type="ARBA" id="ARBA00024359"/>
    </source>
</evidence>
<comment type="function">
    <text evidence="10">Part of the ABC transporter complex hrt involved in hemin import. Responsible for energy coupling to the transport system.</text>
</comment>
<gene>
    <name evidence="12" type="ORF">SAMN05421767_1562</name>
</gene>
<comment type="subunit">
    <text evidence="2">The complex is composed of two ATP-binding proteins (HrtA), two transmembrane proteins (HrtB) and a solute-binding protein.</text>
</comment>
<comment type="subcellular location">
    <subcellularLocation>
        <location evidence="1">Cell membrane</location>
        <topology evidence="1">Peripheral membrane protein</topology>
    </subcellularLocation>
</comment>
<keyword evidence="6 12" id="KW-0067">ATP-binding</keyword>
<dbReference type="GO" id="GO:0005886">
    <property type="term" value="C:plasma membrane"/>
    <property type="evidence" value="ECO:0007669"/>
    <property type="project" value="UniProtKB-SubCell"/>
</dbReference>
<evidence type="ECO:0000256" key="6">
    <source>
        <dbReference type="ARBA" id="ARBA00022840"/>
    </source>
</evidence>
<dbReference type="STRING" id="137733.SAMN05421767_1562"/>
<evidence type="ECO:0000256" key="3">
    <source>
        <dbReference type="ARBA" id="ARBA00022448"/>
    </source>
</evidence>
<dbReference type="AlphaFoldDB" id="A0A1H9PER4"/>
<dbReference type="InterPro" id="IPR015854">
    <property type="entry name" value="ABC_transpr_LolD-like"/>
</dbReference>
<evidence type="ECO:0000256" key="4">
    <source>
        <dbReference type="ARBA" id="ARBA00022475"/>
    </source>
</evidence>
<proteinExistence type="inferred from homology"/>
<evidence type="ECO:0000256" key="7">
    <source>
        <dbReference type="ARBA" id="ARBA00023136"/>
    </source>
</evidence>
<dbReference type="GO" id="GO:0022857">
    <property type="term" value="F:transmembrane transporter activity"/>
    <property type="evidence" value="ECO:0007669"/>
    <property type="project" value="TreeGrafter"/>
</dbReference>
<keyword evidence="5" id="KW-0547">Nucleotide-binding</keyword>
<evidence type="ECO:0000256" key="2">
    <source>
        <dbReference type="ARBA" id="ARBA00011131"/>
    </source>
</evidence>
<dbReference type="InterPro" id="IPR003593">
    <property type="entry name" value="AAA+_ATPase"/>
</dbReference>
<reference evidence="12 13" key="1">
    <citation type="submission" date="2016-10" db="EMBL/GenBank/DDBJ databases">
        <authorList>
            <person name="de Groot N.N."/>
        </authorList>
    </citation>
    <scope>NUCLEOTIDE SEQUENCE [LARGE SCALE GENOMIC DNA]</scope>
    <source>
        <strain evidence="12 13">DSM 15827</strain>
    </source>
</reference>
<dbReference type="InterPro" id="IPR003439">
    <property type="entry name" value="ABC_transporter-like_ATP-bd"/>
</dbReference>
<evidence type="ECO:0000256" key="10">
    <source>
        <dbReference type="ARBA" id="ARBA00024721"/>
    </source>
</evidence>
<dbReference type="InterPro" id="IPR027417">
    <property type="entry name" value="P-loop_NTPase"/>
</dbReference>
<evidence type="ECO:0000256" key="1">
    <source>
        <dbReference type="ARBA" id="ARBA00004202"/>
    </source>
</evidence>
<dbReference type="EMBL" id="FOGF01000056">
    <property type="protein sequence ID" value="SER46319.1"/>
    <property type="molecule type" value="Genomic_DNA"/>
</dbReference>
<dbReference type="OrthoDB" id="9791546at2"/>
<dbReference type="PANTHER" id="PTHR24220:SF666">
    <property type="entry name" value="HEMIN IMPORT ATP-BINDING PROTEIN HRTA-RELATED"/>
    <property type="match status" value="1"/>
</dbReference>
<name>A0A1H9PER4_9LACT</name>
<dbReference type="GO" id="GO:0005524">
    <property type="term" value="F:ATP binding"/>
    <property type="evidence" value="ECO:0007669"/>
    <property type="project" value="UniProtKB-KW"/>
</dbReference>
<dbReference type="SMART" id="SM00382">
    <property type="entry name" value="AAA"/>
    <property type="match status" value="1"/>
</dbReference>
<dbReference type="Pfam" id="PF00005">
    <property type="entry name" value="ABC_tran"/>
    <property type="match status" value="1"/>
</dbReference>
<keyword evidence="13" id="KW-1185">Reference proteome</keyword>
<evidence type="ECO:0000313" key="12">
    <source>
        <dbReference type="EMBL" id="SER46319.1"/>
    </source>
</evidence>
<dbReference type="RefSeq" id="WP_089747946.1">
    <property type="nucleotide sequence ID" value="NZ_FOGF01000056.1"/>
</dbReference>
<protein>
    <recommendedName>
        <fullName evidence="9">Putative hemin import ATP-binding protein HrtA</fullName>
    </recommendedName>
</protein>
<dbReference type="Gene3D" id="3.40.50.300">
    <property type="entry name" value="P-loop containing nucleotide triphosphate hydrolases"/>
    <property type="match status" value="1"/>
</dbReference>
<evidence type="ECO:0000256" key="5">
    <source>
        <dbReference type="ARBA" id="ARBA00022741"/>
    </source>
</evidence>